<protein>
    <submittedName>
        <fullName evidence="2">Uncharacterized protein</fullName>
    </submittedName>
</protein>
<name>A0A5J6WUR2_9GAMM</name>
<keyword evidence="3" id="KW-1185">Reference proteome</keyword>
<feature type="transmembrane region" description="Helical" evidence="1">
    <location>
        <begin position="94"/>
        <end position="111"/>
    </location>
</feature>
<keyword evidence="1" id="KW-1133">Transmembrane helix</keyword>
<reference evidence="2 3" key="1">
    <citation type="submission" date="2019-05" db="EMBL/GenBank/DDBJ databases">
        <title>OXA-830, a novel chromosomally encoded expanded-spectrum class D beta-lactamase in Aeromonas simiae.</title>
        <authorList>
            <person name="Zhou W."/>
            <person name="Chen Q."/>
        </authorList>
    </citation>
    <scope>NUCLEOTIDE SEQUENCE [LARGE SCALE GENOMIC DNA]</scope>
    <source>
        <strain evidence="2 3">A6</strain>
    </source>
</reference>
<organism evidence="2 3">
    <name type="scientific">Aeromonas simiae</name>
    <dbReference type="NCBI Taxonomy" id="218936"/>
    <lineage>
        <taxon>Bacteria</taxon>
        <taxon>Pseudomonadati</taxon>
        <taxon>Pseudomonadota</taxon>
        <taxon>Gammaproteobacteria</taxon>
        <taxon>Aeromonadales</taxon>
        <taxon>Aeromonadaceae</taxon>
        <taxon>Aeromonas</taxon>
    </lineage>
</organism>
<dbReference type="AlphaFoldDB" id="A0A5J6WUR2"/>
<dbReference type="RefSeq" id="WP_193003487.1">
    <property type="nucleotide sequence ID" value="NZ_CP040449.1"/>
</dbReference>
<dbReference type="EMBL" id="CP040449">
    <property type="protein sequence ID" value="QFI53957.1"/>
    <property type="molecule type" value="Genomic_DNA"/>
</dbReference>
<dbReference type="KEGG" id="asim:FE240_04155"/>
<feature type="transmembrane region" description="Helical" evidence="1">
    <location>
        <begin position="36"/>
        <end position="55"/>
    </location>
</feature>
<sequence length="122" mass="13708">MKTAWLLIASWLLILQPTEQGWRLLGMLLLDTDRELYGTGQLAALAGMLLTLYLANLGVEVVLRRRFQSMGMFVLFSAWLELADKSQLTGSPLLHWLSALPFLLLCVLVLSRSIQACFRTKG</sequence>
<evidence type="ECO:0000256" key="1">
    <source>
        <dbReference type="SAM" id="Phobius"/>
    </source>
</evidence>
<gene>
    <name evidence="2" type="ORF">FE240_04155</name>
</gene>
<keyword evidence="1" id="KW-0472">Membrane</keyword>
<evidence type="ECO:0000313" key="2">
    <source>
        <dbReference type="EMBL" id="QFI53957.1"/>
    </source>
</evidence>
<keyword evidence="1" id="KW-0812">Transmembrane</keyword>
<feature type="transmembrane region" description="Helical" evidence="1">
    <location>
        <begin position="67"/>
        <end position="82"/>
    </location>
</feature>
<dbReference type="Proteomes" id="UP000594034">
    <property type="component" value="Chromosome"/>
</dbReference>
<evidence type="ECO:0000313" key="3">
    <source>
        <dbReference type="Proteomes" id="UP000594034"/>
    </source>
</evidence>
<proteinExistence type="predicted"/>
<accession>A0A5J6WUR2</accession>